<dbReference type="AlphaFoldDB" id="A0A0K2V2B0"/>
<dbReference type="EMBL" id="HACA01027307">
    <property type="protein sequence ID" value="CDW44668.1"/>
    <property type="molecule type" value="Transcribed_RNA"/>
</dbReference>
<organism evidence="1">
    <name type="scientific">Lepeophtheirus salmonis</name>
    <name type="common">Salmon louse</name>
    <name type="synonym">Caligus salmonis</name>
    <dbReference type="NCBI Taxonomy" id="72036"/>
    <lineage>
        <taxon>Eukaryota</taxon>
        <taxon>Metazoa</taxon>
        <taxon>Ecdysozoa</taxon>
        <taxon>Arthropoda</taxon>
        <taxon>Crustacea</taxon>
        <taxon>Multicrustacea</taxon>
        <taxon>Hexanauplia</taxon>
        <taxon>Copepoda</taxon>
        <taxon>Siphonostomatoida</taxon>
        <taxon>Caligidae</taxon>
        <taxon>Lepeophtheirus</taxon>
    </lineage>
</organism>
<name>A0A0K2V2B0_LEPSM</name>
<sequence length="44" mass="5075">MRLHYGNGDNKKEDSGVSNEIGNEKKHIFCLEKTIQTTRLLIRS</sequence>
<reference evidence="1" key="1">
    <citation type="submission" date="2014-05" db="EMBL/GenBank/DDBJ databases">
        <authorList>
            <person name="Chronopoulou M."/>
        </authorList>
    </citation>
    <scope>NUCLEOTIDE SEQUENCE</scope>
    <source>
        <tissue evidence="1">Whole organism</tissue>
    </source>
</reference>
<evidence type="ECO:0000313" key="1">
    <source>
        <dbReference type="EMBL" id="CDW44668.1"/>
    </source>
</evidence>
<proteinExistence type="predicted"/>
<protein>
    <submittedName>
        <fullName evidence="1">Uncharacterized protein</fullName>
    </submittedName>
</protein>
<accession>A0A0K2V2B0</accession>